<name>A0A1U8ICI0_GOSHI</name>
<dbReference type="KEGG" id="ghi:107893501"/>
<feature type="compositionally biased region" description="Acidic residues" evidence="1">
    <location>
        <begin position="201"/>
        <end position="219"/>
    </location>
</feature>
<evidence type="ECO:0000313" key="3">
    <source>
        <dbReference type="RefSeq" id="XP_016674003.1"/>
    </source>
</evidence>
<gene>
    <name evidence="3" type="primary">LOC107893501</name>
</gene>
<dbReference type="OMA" id="HTHIHCA"/>
<feature type="compositionally biased region" description="Basic and acidic residues" evidence="1">
    <location>
        <begin position="188"/>
        <end position="200"/>
    </location>
</feature>
<sequence length="235" mass="25453">MATGLSTRNGNIGMTLPTAAASKLNNPLLSKECSNCSGHSPFFIHQVRHLGILRRLCTACVLRLHPSSFCPACFTFYGGSPPHPSKRVNCSNCCSLTHSHCAGDTVLTSYLCPPCKDSSFSFFPLKDNKIDKKLAHALLCAAKIASFSMGKAVTVAWAEADRKVREAALARKRARESLEHLLVVARKEKARKENEAKVEDLGVDNGDEDGDGDGDGDIDVDLVRHIEDSLVKADD</sequence>
<evidence type="ECO:0000313" key="2">
    <source>
        <dbReference type="Proteomes" id="UP000818029"/>
    </source>
</evidence>
<organism evidence="2 3">
    <name type="scientific">Gossypium hirsutum</name>
    <name type="common">Upland cotton</name>
    <name type="synonym">Gossypium mexicanum</name>
    <dbReference type="NCBI Taxonomy" id="3635"/>
    <lineage>
        <taxon>Eukaryota</taxon>
        <taxon>Viridiplantae</taxon>
        <taxon>Streptophyta</taxon>
        <taxon>Embryophyta</taxon>
        <taxon>Tracheophyta</taxon>
        <taxon>Spermatophyta</taxon>
        <taxon>Magnoliopsida</taxon>
        <taxon>eudicotyledons</taxon>
        <taxon>Gunneridae</taxon>
        <taxon>Pentapetalae</taxon>
        <taxon>rosids</taxon>
        <taxon>malvids</taxon>
        <taxon>Malvales</taxon>
        <taxon>Malvaceae</taxon>
        <taxon>Malvoideae</taxon>
        <taxon>Gossypium</taxon>
    </lineage>
</organism>
<reference evidence="2" key="1">
    <citation type="journal article" date="2020" name="Nat. Genet.">
        <title>Genomic diversifications of five Gossypium allopolyploid species and their impact on cotton improvement.</title>
        <authorList>
            <person name="Chen Z.J."/>
            <person name="Sreedasyam A."/>
            <person name="Ando A."/>
            <person name="Song Q."/>
            <person name="De Santiago L.M."/>
            <person name="Hulse-Kemp A.M."/>
            <person name="Ding M."/>
            <person name="Ye W."/>
            <person name="Kirkbride R.C."/>
            <person name="Jenkins J."/>
            <person name="Plott C."/>
            <person name="Lovell J."/>
            <person name="Lin Y.M."/>
            <person name="Vaughn R."/>
            <person name="Liu B."/>
            <person name="Simpson S."/>
            <person name="Scheffler B.E."/>
            <person name="Wen L."/>
            <person name="Saski C.A."/>
            <person name="Grover C.E."/>
            <person name="Hu G."/>
            <person name="Conover J.L."/>
            <person name="Carlson J.W."/>
            <person name="Shu S."/>
            <person name="Boston L.B."/>
            <person name="Williams M."/>
            <person name="Peterson D.G."/>
            <person name="McGee K."/>
            <person name="Jones D.C."/>
            <person name="Wendel J.F."/>
            <person name="Stelly D.M."/>
            <person name="Grimwood J."/>
            <person name="Schmutz J."/>
        </authorList>
    </citation>
    <scope>NUCLEOTIDE SEQUENCE [LARGE SCALE GENOMIC DNA]</scope>
    <source>
        <strain evidence="2">cv. TM-1</strain>
    </source>
</reference>
<accession>A0A1U8ICI0</accession>
<reference evidence="3" key="2">
    <citation type="submission" date="2025-08" db="UniProtKB">
        <authorList>
            <consortium name="RefSeq"/>
        </authorList>
    </citation>
    <scope>IDENTIFICATION</scope>
</reference>
<dbReference type="RefSeq" id="XP_016674003.1">
    <property type="nucleotide sequence ID" value="XM_016818514.2"/>
</dbReference>
<evidence type="ECO:0000256" key="1">
    <source>
        <dbReference type="SAM" id="MobiDB-lite"/>
    </source>
</evidence>
<proteinExistence type="predicted"/>
<protein>
    <submittedName>
        <fullName evidence="3">Uncharacterized protein</fullName>
    </submittedName>
</protein>
<dbReference type="GeneID" id="107893501"/>
<dbReference type="PANTHER" id="PTHR34451">
    <property type="entry name" value="PHD FINGER FAMILY PROTEIN"/>
    <property type="match status" value="1"/>
</dbReference>
<dbReference type="PaxDb" id="3635-A0A1U8ICI0"/>
<dbReference type="AlphaFoldDB" id="A0A1U8ICI0"/>
<dbReference type="OrthoDB" id="692041at2759"/>
<keyword evidence="2" id="KW-1185">Reference proteome</keyword>
<feature type="region of interest" description="Disordered" evidence="1">
    <location>
        <begin position="188"/>
        <end position="219"/>
    </location>
</feature>
<dbReference type="STRING" id="3635.A0A1U8ICI0"/>
<dbReference type="PANTHER" id="PTHR34451:SF15">
    <property type="entry name" value="PHD-TYPE DOMAIN-CONTAINING PROTEIN"/>
    <property type="match status" value="1"/>
</dbReference>
<dbReference type="Proteomes" id="UP000818029">
    <property type="component" value="Chromosome A13"/>
</dbReference>